<feature type="compositionally biased region" description="Basic and acidic residues" evidence="1">
    <location>
        <begin position="192"/>
        <end position="205"/>
    </location>
</feature>
<evidence type="ECO:0000313" key="3">
    <source>
        <dbReference type="Proteomes" id="UP000799444"/>
    </source>
</evidence>
<dbReference type="EMBL" id="ML996098">
    <property type="protein sequence ID" value="KAF2740930.1"/>
    <property type="molecule type" value="Genomic_DNA"/>
</dbReference>
<name>A0A9P4RA47_9PLEO</name>
<proteinExistence type="predicted"/>
<protein>
    <submittedName>
        <fullName evidence="2">Uncharacterized protein</fullName>
    </submittedName>
</protein>
<dbReference type="Proteomes" id="UP000799444">
    <property type="component" value="Unassembled WGS sequence"/>
</dbReference>
<gene>
    <name evidence="2" type="ORF">EJ04DRAFT_558314</name>
</gene>
<keyword evidence="3" id="KW-1185">Reference proteome</keyword>
<sequence length="374" mass="43592">MASSDIAPSVPPSPMQYPYTMRRHYACGHPAEVIQVSYAPWGRLQYGVIRNPERQLSKEQYHKLPKFSLERCRKCAVEQDTKSNLQWVVNQAQKPKAEKEKQKQVGQWEDGFLDAEWRWRNEGNLLQGHEPHGRIAPSSIDDEPIEAPNGEFYQRAVRYNMKQTEIEAWKSDEERKALMQKQRYRKSLPFQQKKDEQCSARKELDKSRNRQSMLFMRVGENYRSEVQNPVPEPYVFRRKVTEFDVPDPWLNNLGRHEAVVAYTQGRDTNKLQLWDYGVARSTTFTHTRVGSLNAFAKNANGITRSSTMPHRRGRIEITVRPEDNPYGYSRPDPNGPALPHVPIRLPVQQEEPDLSLSLRVRAPRTWCKGPGRRR</sequence>
<reference evidence="2" key="1">
    <citation type="journal article" date="2020" name="Stud. Mycol.">
        <title>101 Dothideomycetes genomes: a test case for predicting lifestyles and emergence of pathogens.</title>
        <authorList>
            <person name="Haridas S."/>
            <person name="Albert R."/>
            <person name="Binder M."/>
            <person name="Bloem J."/>
            <person name="Labutti K."/>
            <person name="Salamov A."/>
            <person name="Andreopoulos B."/>
            <person name="Baker S."/>
            <person name="Barry K."/>
            <person name="Bills G."/>
            <person name="Bluhm B."/>
            <person name="Cannon C."/>
            <person name="Castanera R."/>
            <person name="Culley D."/>
            <person name="Daum C."/>
            <person name="Ezra D."/>
            <person name="Gonzalez J."/>
            <person name="Henrissat B."/>
            <person name="Kuo A."/>
            <person name="Liang C."/>
            <person name="Lipzen A."/>
            <person name="Lutzoni F."/>
            <person name="Magnuson J."/>
            <person name="Mondo S."/>
            <person name="Nolan M."/>
            <person name="Ohm R."/>
            <person name="Pangilinan J."/>
            <person name="Park H.-J."/>
            <person name="Ramirez L."/>
            <person name="Alfaro M."/>
            <person name="Sun H."/>
            <person name="Tritt A."/>
            <person name="Yoshinaga Y."/>
            <person name="Zwiers L.-H."/>
            <person name="Turgeon B."/>
            <person name="Goodwin S."/>
            <person name="Spatafora J."/>
            <person name="Crous P."/>
            <person name="Grigoriev I."/>
        </authorList>
    </citation>
    <scope>NUCLEOTIDE SEQUENCE</scope>
    <source>
        <strain evidence="2">CBS 125425</strain>
    </source>
</reference>
<evidence type="ECO:0000313" key="2">
    <source>
        <dbReference type="EMBL" id="KAF2740930.1"/>
    </source>
</evidence>
<dbReference type="AlphaFoldDB" id="A0A9P4RA47"/>
<organism evidence="2 3">
    <name type="scientific">Polyplosphaeria fusca</name>
    <dbReference type="NCBI Taxonomy" id="682080"/>
    <lineage>
        <taxon>Eukaryota</taxon>
        <taxon>Fungi</taxon>
        <taxon>Dikarya</taxon>
        <taxon>Ascomycota</taxon>
        <taxon>Pezizomycotina</taxon>
        <taxon>Dothideomycetes</taxon>
        <taxon>Pleosporomycetidae</taxon>
        <taxon>Pleosporales</taxon>
        <taxon>Tetraplosphaeriaceae</taxon>
        <taxon>Polyplosphaeria</taxon>
    </lineage>
</organism>
<accession>A0A9P4RA47</accession>
<comment type="caution">
    <text evidence="2">The sequence shown here is derived from an EMBL/GenBank/DDBJ whole genome shotgun (WGS) entry which is preliminary data.</text>
</comment>
<evidence type="ECO:0000256" key="1">
    <source>
        <dbReference type="SAM" id="MobiDB-lite"/>
    </source>
</evidence>
<feature type="region of interest" description="Disordered" evidence="1">
    <location>
        <begin position="184"/>
        <end position="205"/>
    </location>
</feature>